<organism evidence="6">
    <name type="scientific">freshwater metagenome</name>
    <dbReference type="NCBI Taxonomy" id="449393"/>
    <lineage>
        <taxon>unclassified sequences</taxon>
        <taxon>metagenomes</taxon>
        <taxon>ecological metagenomes</taxon>
    </lineage>
</organism>
<accession>A0A6J5ZPI4</accession>
<sequence>MASTEPAVVCSGLVRRYGERRALDGIDLTLGQGQTLVVFGPNGAGKTTLLRVLATLLRPSEGDASLLGSDLRKEGWKVRSKVGFLGHQSLCYGDLTARENLRYHARLHGVSDPAARIEALLEQARLSDRGDERVFGYSRGMLQRLAICRAVLHEPELLLLDEPRSNLDPAAIEQVEPLIGAAEGRTRVIASHDPAGGLAEADLVLGLRSGAAILLEPAAQVTTDQIGELYR</sequence>
<evidence type="ECO:0000313" key="6">
    <source>
        <dbReference type="EMBL" id="CAB4341433.1"/>
    </source>
</evidence>
<dbReference type="Gene3D" id="3.40.50.300">
    <property type="entry name" value="P-loop containing nucleotide triphosphate hydrolases"/>
    <property type="match status" value="1"/>
</dbReference>
<gene>
    <name evidence="6" type="ORF">UFOPK3522_00628</name>
    <name evidence="7" type="ORF">UFOPK4175_00226</name>
</gene>
<dbReference type="SMART" id="SM00382">
    <property type="entry name" value="AAA"/>
    <property type="match status" value="1"/>
</dbReference>
<dbReference type="PANTHER" id="PTHR43335">
    <property type="entry name" value="ABC TRANSPORTER, ATP-BINDING PROTEIN"/>
    <property type="match status" value="1"/>
</dbReference>
<evidence type="ECO:0000313" key="7">
    <source>
        <dbReference type="EMBL" id="CAB5030041.1"/>
    </source>
</evidence>
<dbReference type="AlphaFoldDB" id="A0A6J5ZPI4"/>
<keyword evidence="3" id="KW-0547">Nucleotide-binding</keyword>
<dbReference type="EMBL" id="CAESAO010000039">
    <property type="protein sequence ID" value="CAB4341433.1"/>
    <property type="molecule type" value="Genomic_DNA"/>
</dbReference>
<feature type="domain" description="ABC transporter" evidence="5">
    <location>
        <begin position="8"/>
        <end position="229"/>
    </location>
</feature>
<evidence type="ECO:0000259" key="5">
    <source>
        <dbReference type="PROSITE" id="PS50893"/>
    </source>
</evidence>
<evidence type="ECO:0000256" key="3">
    <source>
        <dbReference type="ARBA" id="ARBA00022741"/>
    </source>
</evidence>
<dbReference type="SUPFAM" id="SSF52540">
    <property type="entry name" value="P-loop containing nucleoside triphosphate hydrolases"/>
    <property type="match status" value="1"/>
</dbReference>
<dbReference type="PROSITE" id="PS50893">
    <property type="entry name" value="ABC_TRANSPORTER_2"/>
    <property type="match status" value="1"/>
</dbReference>
<dbReference type="CDD" id="cd03230">
    <property type="entry name" value="ABC_DR_subfamily_A"/>
    <property type="match status" value="1"/>
</dbReference>
<comment type="similarity">
    <text evidence="1">Belongs to the ABC transporter superfamily.</text>
</comment>
<evidence type="ECO:0000256" key="1">
    <source>
        <dbReference type="ARBA" id="ARBA00005417"/>
    </source>
</evidence>
<evidence type="ECO:0000256" key="4">
    <source>
        <dbReference type="ARBA" id="ARBA00022840"/>
    </source>
</evidence>
<reference evidence="6" key="1">
    <citation type="submission" date="2020-05" db="EMBL/GenBank/DDBJ databases">
        <authorList>
            <person name="Chiriac C."/>
            <person name="Salcher M."/>
            <person name="Ghai R."/>
            <person name="Kavagutti S V."/>
        </authorList>
    </citation>
    <scope>NUCLEOTIDE SEQUENCE</scope>
</reference>
<keyword evidence="4" id="KW-0067">ATP-binding</keyword>
<dbReference type="InterPro" id="IPR027417">
    <property type="entry name" value="P-loop_NTPase"/>
</dbReference>
<dbReference type="GO" id="GO:0016887">
    <property type="term" value="F:ATP hydrolysis activity"/>
    <property type="evidence" value="ECO:0007669"/>
    <property type="project" value="InterPro"/>
</dbReference>
<evidence type="ECO:0000256" key="2">
    <source>
        <dbReference type="ARBA" id="ARBA00022448"/>
    </source>
</evidence>
<dbReference type="InterPro" id="IPR003439">
    <property type="entry name" value="ABC_transporter-like_ATP-bd"/>
</dbReference>
<keyword evidence="2" id="KW-0813">Transport</keyword>
<dbReference type="EMBL" id="CAFBPX010000023">
    <property type="protein sequence ID" value="CAB5030041.1"/>
    <property type="molecule type" value="Genomic_DNA"/>
</dbReference>
<name>A0A6J5ZPI4_9ZZZZ</name>
<dbReference type="InterPro" id="IPR003593">
    <property type="entry name" value="AAA+_ATPase"/>
</dbReference>
<proteinExistence type="inferred from homology"/>
<dbReference type="GO" id="GO:0005524">
    <property type="term" value="F:ATP binding"/>
    <property type="evidence" value="ECO:0007669"/>
    <property type="project" value="UniProtKB-KW"/>
</dbReference>
<protein>
    <submittedName>
        <fullName evidence="6">Unannotated protein</fullName>
    </submittedName>
</protein>
<dbReference type="Pfam" id="PF00005">
    <property type="entry name" value="ABC_tran"/>
    <property type="match status" value="1"/>
</dbReference>